<feature type="compositionally biased region" description="Low complexity" evidence="1">
    <location>
        <begin position="675"/>
        <end position="690"/>
    </location>
</feature>
<feature type="compositionally biased region" description="Basic and acidic residues" evidence="1">
    <location>
        <begin position="160"/>
        <end position="172"/>
    </location>
</feature>
<sequence>MTEFEEVDVVRRPAHSKLRSRTLKWKDGMEPPKPSQTETSSSLAQTTEGTNPPDSLMVSLMSSVSSSVCPSTYNSVVVQPEPAPQESEEEPNEMMAEDEDERLKQLRKQKLAKSKGRKQKGSISRKSTKSRKQSAGSSRRKKKVDKRLTGVEETQNSLEDDSKEKERERSKELEEECVEEKEYDSVVKVSTEEKGTKFKEREAKKDSDSEMEMSTQNSLVSQISSQRLSQDSSVKTWNKKPQLQEAKTKSISASSLDTKKTDGNLSDKKHENQATTLTDKSQKELRSSFALKSLTLSSFYSKPSTILNQISKASSSKAVLGKSDKNISDSQSDVSSKKLLTDNEASTQRTLSRLKTHLPILPLVSTSQLNESKSESSSLLPSLTNLPKLENKIPFLSSVVQNIPPKLVNKLLPHPSPVTSSLPLKQHSKVPPSLLSSTQMISPESEKKLSPSPPSSTQSSLSESETKLTSFPQSITQSKAKSSPSSIHTQSICTKLRSELRPAQSVTPVSQIKLPHSPSFEIPSVSTKSENKLWLASSATPAQLKSENESSAPSTVTSEQLKPKKESSRLSIAVTSVQPKPKTESSRSLTPATSLQPKPERELSCPSTVATSMELNLKSKSSSTQSVAPASETKLPFPLPPVHSVHPKSEKRLSDFLSLLSEATPPESKRQIPVSPSSPTSSSPSSSPSTQWVLPSWTVNFSSSMLRLPSPSESNNSVFRSSSFVIPAESDLKPDVKCTMSVKPDIGMKHLNARTDVTKPTSLASTVPFLSKPTVNLTKESSSLPKSLQMTLRLAGVKSSDLSSKSVTNNSKAETYKTKTVRSGVQNDALATDKIEQEPVSIKGKTTTSACTDMSESISSNASLSHTPDDEDDDESTKSRSSKGTGKEKSDEDDEESSEDKKPVIIMQKLNTKVAIFISFSCILETGPPKVSVVVRFQWVVGILK</sequence>
<dbReference type="OrthoDB" id="5876149at2759"/>
<feature type="compositionally biased region" description="Polar residues" evidence="1">
    <location>
        <begin position="800"/>
        <end position="813"/>
    </location>
</feature>
<keyword evidence="3" id="KW-1185">Reference proteome</keyword>
<feature type="compositionally biased region" description="Polar residues" evidence="1">
    <location>
        <begin position="586"/>
        <end position="596"/>
    </location>
</feature>
<name>A0A0N5CM42_THECL</name>
<accession>A0A0N5CM42</accession>
<feature type="region of interest" description="Disordered" evidence="1">
    <location>
        <begin position="539"/>
        <end position="650"/>
    </location>
</feature>
<evidence type="ECO:0000256" key="1">
    <source>
        <dbReference type="SAM" id="MobiDB-lite"/>
    </source>
</evidence>
<feature type="compositionally biased region" description="Basic and acidic residues" evidence="1">
    <location>
        <begin position="190"/>
        <end position="208"/>
    </location>
</feature>
<feature type="compositionally biased region" description="Basic residues" evidence="1">
    <location>
        <begin position="105"/>
        <end position="120"/>
    </location>
</feature>
<feature type="compositionally biased region" description="Basic residues" evidence="1">
    <location>
        <begin position="12"/>
        <end position="23"/>
    </location>
</feature>
<gene>
    <name evidence="2" type="ORF">TCLT_LOCUS1212</name>
</gene>
<feature type="compositionally biased region" description="Polar residues" evidence="1">
    <location>
        <begin position="471"/>
        <end position="493"/>
    </location>
</feature>
<proteinExistence type="predicted"/>
<protein>
    <submittedName>
        <fullName evidence="4">DUF4592 domain-containing protein</fullName>
    </submittedName>
</protein>
<feature type="compositionally biased region" description="Polar residues" evidence="1">
    <location>
        <begin position="569"/>
        <end position="578"/>
    </location>
</feature>
<dbReference type="STRING" id="103827.A0A0N5CM42"/>
<dbReference type="Proteomes" id="UP000276776">
    <property type="component" value="Unassembled WGS sequence"/>
</dbReference>
<reference evidence="4" key="1">
    <citation type="submission" date="2016-04" db="UniProtKB">
        <authorList>
            <consortium name="WormBaseParasite"/>
        </authorList>
    </citation>
    <scope>IDENTIFICATION</scope>
</reference>
<feature type="region of interest" description="Disordered" evidence="1">
    <location>
        <begin position="799"/>
        <end position="820"/>
    </location>
</feature>
<feature type="region of interest" description="Disordered" evidence="1">
    <location>
        <begin position="840"/>
        <end position="903"/>
    </location>
</feature>
<feature type="region of interest" description="Disordered" evidence="1">
    <location>
        <begin position="664"/>
        <end position="691"/>
    </location>
</feature>
<feature type="compositionally biased region" description="Polar residues" evidence="1">
    <location>
        <begin position="539"/>
        <end position="560"/>
    </location>
</feature>
<dbReference type="EMBL" id="UYYF01000137">
    <property type="protein sequence ID" value="VDM96526.1"/>
    <property type="molecule type" value="Genomic_DNA"/>
</dbReference>
<feature type="compositionally biased region" description="Acidic residues" evidence="1">
    <location>
        <begin position="86"/>
        <end position="100"/>
    </location>
</feature>
<feature type="region of interest" description="Disordered" evidence="1">
    <location>
        <begin position="1"/>
        <end position="58"/>
    </location>
</feature>
<feature type="compositionally biased region" description="Low complexity" evidence="1">
    <location>
        <begin position="455"/>
        <end position="470"/>
    </location>
</feature>
<feature type="compositionally biased region" description="Acidic residues" evidence="1">
    <location>
        <begin position="173"/>
        <end position="182"/>
    </location>
</feature>
<feature type="region of interest" description="Disordered" evidence="1">
    <location>
        <begin position="418"/>
        <end position="526"/>
    </location>
</feature>
<feature type="compositionally biased region" description="Polar residues" evidence="1">
    <location>
        <begin position="844"/>
        <end position="866"/>
    </location>
</feature>
<feature type="region of interest" description="Disordered" evidence="1">
    <location>
        <begin position="75"/>
        <end position="283"/>
    </location>
</feature>
<evidence type="ECO:0000313" key="3">
    <source>
        <dbReference type="Proteomes" id="UP000276776"/>
    </source>
</evidence>
<feature type="compositionally biased region" description="Polar residues" evidence="1">
    <location>
        <begin position="605"/>
        <end position="628"/>
    </location>
</feature>
<feature type="compositionally biased region" description="Basic and acidic residues" evidence="1">
    <location>
        <begin position="257"/>
        <end position="272"/>
    </location>
</feature>
<organism evidence="4">
    <name type="scientific">Thelazia callipaeda</name>
    <name type="common">Oriental eyeworm</name>
    <name type="synonym">Parasitic nematode</name>
    <dbReference type="NCBI Taxonomy" id="103827"/>
    <lineage>
        <taxon>Eukaryota</taxon>
        <taxon>Metazoa</taxon>
        <taxon>Ecdysozoa</taxon>
        <taxon>Nematoda</taxon>
        <taxon>Chromadorea</taxon>
        <taxon>Rhabditida</taxon>
        <taxon>Spirurina</taxon>
        <taxon>Spiruromorpha</taxon>
        <taxon>Thelazioidea</taxon>
        <taxon>Thelaziidae</taxon>
        <taxon>Thelazia</taxon>
    </lineage>
</organism>
<dbReference type="AlphaFoldDB" id="A0A0N5CM42"/>
<reference evidence="2 3" key="2">
    <citation type="submission" date="2018-11" db="EMBL/GenBank/DDBJ databases">
        <authorList>
            <consortium name="Pathogen Informatics"/>
        </authorList>
    </citation>
    <scope>NUCLEOTIDE SEQUENCE [LARGE SCALE GENOMIC DNA]</scope>
</reference>
<evidence type="ECO:0000313" key="4">
    <source>
        <dbReference type="WBParaSite" id="TCLT_0000121101-mRNA-1"/>
    </source>
</evidence>
<feature type="compositionally biased region" description="Polar residues" evidence="1">
    <location>
        <begin position="35"/>
        <end position="53"/>
    </location>
</feature>
<feature type="compositionally biased region" description="Polar residues" evidence="1">
    <location>
        <begin position="212"/>
        <end position="241"/>
    </location>
</feature>
<evidence type="ECO:0000313" key="2">
    <source>
        <dbReference type="EMBL" id="VDM96526.1"/>
    </source>
</evidence>
<dbReference type="WBParaSite" id="TCLT_0000121101-mRNA-1">
    <property type="protein sequence ID" value="TCLT_0000121101-mRNA-1"/>
    <property type="gene ID" value="TCLT_0000121101"/>
</dbReference>
<dbReference type="OMA" id="DEIFGCQ"/>
<feature type="compositionally biased region" description="Basic residues" evidence="1">
    <location>
        <begin position="126"/>
        <end position="145"/>
    </location>
</feature>